<dbReference type="GO" id="GO:0005049">
    <property type="term" value="F:nuclear export signal receptor activity"/>
    <property type="evidence" value="ECO:0007669"/>
    <property type="project" value="InterPro"/>
</dbReference>
<feature type="domain" description="Exportin-1/Importin-beta-like" evidence="1">
    <location>
        <begin position="107"/>
        <end position="265"/>
    </location>
</feature>
<dbReference type="Gene3D" id="1.25.10.10">
    <property type="entry name" value="Leucine-rich Repeat Variant"/>
    <property type="match status" value="1"/>
</dbReference>
<name>A0AAV9EVY3_ACOCL</name>
<keyword evidence="4" id="KW-1185">Reference proteome</keyword>
<dbReference type="PANTHER" id="PTHR11223:SF3">
    <property type="entry name" value="EXPORTIN-5"/>
    <property type="match status" value="1"/>
</dbReference>
<dbReference type="InterPro" id="IPR013598">
    <property type="entry name" value="Exportin-1/Importin-b-like"/>
</dbReference>
<reference evidence="3" key="2">
    <citation type="submission" date="2023-06" db="EMBL/GenBank/DDBJ databases">
        <authorList>
            <person name="Ma L."/>
            <person name="Liu K.-W."/>
            <person name="Li Z."/>
            <person name="Hsiao Y.-Y."/>
            <person name="Qi Y."/>
            <person name="Fu T."/>
            <person name="Tang G."/>
            <person name="Zhang D."/>
            <person name="Sun W.-H."/>
            <person name="Liu D.-K."/>
            <person name="Li Y."/>
            <person name="Chen G.-Z."/>
            <person name="Liu X.-D."/>
            <person name="Liao X.-Y."/>
            <person name="Jiang Y.-T."/>
            <person name="Yu X."/>
            <person name="Hao Y."/>
            <person name="Huang J."/>
            <person name="Zhao X.-W."/>
            <person name="Ke S."/>
            <person name="Chen Y.-Y."/>
            <person name="Wu W.-L."/>
            <person name="Hsu J.-L."/>
            <person name="Lin Y.-F."/>
            <person name="Huang M.-D."/>
            <person name="Li C.-Y."/>
            <person name="Huang L."/>
            <person name="Wang Z.-W."/>
            <person name="Zhao X."/>
            <person name="Zhong W.-Y."/>
            <person name="Peng D.-H."/>
            <person name="Ahmad S."/>
            <person name="Lan S."/>
            <person name="Zhang J.-S."/>
            <person name="Tsai W.-C."/>
            <person name="Van De Peer Y."/>
            <person name="Liu Z.-J."/>
        </authorList>
    </citation>
    <scope>NUCLEOTIDE SEQUENCE</scope>
    <source>
        <strain evidence="3">CP</strain>
        <tissue evidence="3">Leaves</tissue>
    </source>
</reference>
<dbReference type="PANTHER" id="PTHR11223">
    <property type="entry name" value="EXPORTIN 1/5"/>
    <property type="match status" value="1"/>
</dbReference>
<feature type="domain" description="Exportin-5 C-terminal" evidence="2">
    <location>
        <begin position="315"/>
        <end position="1157"/>
    </location>
</feature>
<dbReference type="GO" id="GO:0005634">
    <property type="term" value="C:nucleus"/>
    <property type="evidence" value="ECO:0007669"/>
    <property type="project" value="TreeGrafter"/>
</dbReference>
<dbReference type="GO" id="GO:0006611">
    <property type="term" value="P:protein export from nucleus"/>
    <property type="evidence" value="ECO:0007669"/>
    <property type="project" value="InterPro"/>
</dbReference>
<protein>
    <submittedName>
        <fullName evidence="3">Protein HASTY 1</fullName>
    </submittedName>
</protein>
<proteinExistence type="predicted"/>
<dbReference type="InterPro" id="IPR016024">
    <property type="entry name" value="ARM-type_fold"/>
</dbReference>
<evidence type="ECO:0000313" key="4">
    <source>
        <dbReference type="Proteomes" id="UP001180020"/>
    </source>
</evidence>
<dbReference type="GO" id="GO:0003723">
    <property type="term" value="F:RNA binding"/>
    <property type="evidence" value="ECO:0007669"/>
    <property type="project" value="TreeGrafter"/>
</dbReference>
<dbReference type="EMBL" id="JAUJYO010000005">
    <property type="protein sequence ID" value="KAK1317893.1"/>
    <property type="molecule type" value="Genomic_DNA"/>
</dbReference>
<dbReference type="GO" id="GO:0006405">
    <property type="term" value="P:RNA export from nucleus"/>
    <property type="evidence" value="ECO:0007669"/>
    <property type="project" value="TreeGrafter"/>
</dbReference>
<dbReference type="InterPro" id="IPR045065">
    <property type="entry name" value="XPO1/5"/>
</dbReference>
<dbReference type="Pfam" id="PF19273">
    <property type="entry name" value="Exportin-5"/>
    <property type="match status" value="1"/>
</dbReference>
<sequence>MDERGIAENVARAIAAAFDWSSPPDSRKAAVAYLDSIKSGDVRTLASTSLCLVRRDWSSEVRLHGFKMLQHLVRLRWDEFSTAERINFANLVIIELIPEMANPSEEWALKSQAAALAAEVVRREGVNLWQELLPSLGALCHKGPVEAELVAMILRWLPEDVTVHNEDLEGDRRRSLLRGLTESLPEILPLLYNLLEKHFGAAMSEASNQQLDLAKQHATTITAVLNAVNAYAEWAPVIDLAKYGLIHGCGFLINSVEFRFHACEFFKIVSQRKRVNDTSVAEYDSAMRNVFQILMNISRDFLCKSISGAAGIDEIEFELAECVCESMVSLGSLNLQCIASDSSLISHYLQQMLGYFQHFKLALHFQALLFWLVLMRDGISKPKVSVQTIGSGPVEKERKGMSMHVSDDICAAILDVSFQRMLRKNIPSGTTMPVTELELWSDEFVNKCDFSQYRSRLLDLIRLVASHRPVVAAARVSQRIETIIKSCHDTSPQALTLLESMQLGLETVVSAVFDGSADLQDDVMVPLQRLLEGLLQQLLSLGWTEPALAEILGHYLDALGPFLRGFPNGLGGVVDKLFQLLTSLPLTIQDQSPTGARHARFQICTSFIRIAKAAERSLLPHMKDIAETMARLQGEGRLLRGEHNLLGEAFLVMASSAGIQQQQEVLAWLLEPLSKQWTQLDWQNAYLSDPMGLTRLCSDTQFMWSIFHTVTFFEKALKRSGIKKTNIYLQPFSVAGDSSQCLHPMSPHLPWMLPPLLKLLRSIHSLWSQPISQSLPPHLRAAMNMGHVEMASFLGEGVKMPKGQLSFADGSLIDMNREGYAEPNENDIRNWLKGIRESGYNVLGLSTTIGDCFFQCLGSSSVTLALMENIQSMGFRHIRQLVHLTIIPLVKSCPAQLWEEWLEKLLHPLFLHCQQALGFSWAGLLHESKARVPDIFGNLSGMELRVEVMEENLLRNLTREMCHLLSVLASPSLNAGIPSLDQLGNLNRMEASSLKDLDAFSMNSLMGFLVNHKDLAVPALRISIEVFAWTDGESVSRLVSFCGAVILLAISTNNAELIKFVAKDLFSAIIQALALESNVMIGSDLVGLCREIFVYLSDRDPAPREVLMSLPFIKREDLLAFEEAISKTSSPKEQKLHMKSLLLLSTGNNLKALAAQKSTNVITNVTVKTRSSTMNPGPSVGEDGEVVGLAAFT</sequence>
<dbReference type="Pfam" id="PF08389">
    <property type="entry name" value="Xpo1"/>
    <property type="match status" value="1"/>
</dbReference>
<comment type="caution">
    <text evidence="3">The sequence shown here is derived from an EMBL/GenBank/DDBJ whole genome shotgun (WGS) entry which is preliminary data.</text>
</comment>
<dbReference type="InterPro" id="IPR011989">
    <property type="entry name" value="ARM-like"/>
</dbReference>
<gene>
    <name evidence="3" type="primary">HST1</name>
    <name evidence="3" type="ORF">QJS10_CPA05g00525</name>
</gene>
<dbReference type="FunFam" id="1.25.10.10:FF:000375">
    <property type="entry name" value="Predicted protein"/>
    <property type="match status" value="1"/>
</dbReference>
<dbReference type="Proteomes" id="UP001180020">
    <property type="component" value="Unassembled WGS sequence"/>
</dbReference>
<dbReference type="GO" id="GO:0042565">
    <property type="term" value="C:RNA nuclear export complex"/>
    <property type="evidence" value="ECO:0007669"/>
    <property type="project" value="TreeGrafter"/>
</dbReference>
<dbReference type="AlphaFoldDB" id="A0AAV9EVY3"/>
<organism evidence="3 4">
    <name type="scientific">Acorus calamus</name>
    <name type="common">Sweet flag</name>
    <dbReference type="NCBI Taxonomy" id="4465"/>
    <lineage>
        <taxon>Eukaryota</taxon>
        <taxon>Viridiplantae</taxon>
        <taxon>Streptophyta</taxon>
        <taxon>Embryophyta</taxon>
        <taxon>Tracheophyta</taxon>
        <taxon>Spermatophyta</taxon>
        <taxon>Magnoliopsida</taxon>
        <taxon>Liliopsida</taxon>
        <taxon>Acoraceae</taxon>
        <taxon>Acorus</taxon>
    </lineage>
</organism>
<evidence type="ECO:0000313" key="3">
    <source>
        <dbReference type="EMBL" id="KAK1317893.1"/>
    </source>
</evidence>
<dbReference type="SUPFAM" id="SSF48371">
    <property type="entry name" value="ARM repeat"/>
    <property type="match status" value="1"/>
</dbReference>
<accession>A0AAV9EVY3</accession>
<dbReference type="InterPro" id="IPR045478">
    <property type="entry name" value="Exportin-5_C"/>
</dbReference>
<evidence type="ECO:0000259" key="1">
    <source>
        <dbReference type="Pfam" id="PF08389"/>
    </source>
</evidence>
<evidence type="ECO:0000259" key="2">
    <source>
        <dbReference type="Pfam" id="PF19273"/>
    </source>
</evidence>
<dbReference type="GO" id="GO:0005737">
    <property type="term" value="C:cytoplasm"/>
    <property type="evidence" value="ECO:0007669"/>
    <property type="project" value="TreeGrafter"/>
</dbReference>
<reference evidence="3" key="1">
    <citation type="journal article" date="2023" name="Nat. Commun.">
        <title>Diploid and tetraploid genomes of Acorus and the evolution of monocots.</title>
        <authorList>
            <person name="Ma L."/>
            <person name="Liu K.W."/>
            <person name="Li Z."/>
            <person name="Hsiao Y.Y."/>
            <person name="Qi Y."/>
            <person name="Fu T."/>
            <person name="Tang G.D."/>
            <person name="Zhang D."/>
            <person name="Sun W.H."/>
            <person name="Liu D.K."/>
            <person name="Li Y."/>
            <person name="Chen G.Z."/>
            <person name="Liu X.D."/>
            <person name="Liao X.Y."/>
            <person name="Jiang Y.T."/>
            <person name="Yu X."/>
            <person name="Hao Y."/>
            <person name="Huang J."/>
            <person name="Zhao X.W."/>
            <person name="Ke S."/>
            <person name="Chen Y.Y."/>
            <person name="Wu W.L."/>
            <person name="Hsu J.L."/>
            <person name="Lin Y.F."/>
            <person name="Huang M.D."/>
            <person name="Li C.Y."/>
            <person name="Huang L."/>
            <person name="Wang Z.W."/>
            <person name="Zhao X."/>
            <person name="Zhong W.Y."/>
            <person name="Peng D.H."/>
            <person name="Ahmad S."/>
            <person name="Lan S."/>
            <person name="Zhang J.S."/>
            <person name="Tsai W.C."/>
            <person name="Van de Peer Y."/>
            <person name="Liu Z.J."/>
        </authorList>
    </citation>
    <scope>NUCLEOTIDE SEQUENCE</scope>
    <source>
        <strain evidence="3">CP</strain>
    </source>
</reference>